<proteinExistence type="predicted"/>
<name>A0ABU7GWA7_9PSED</name>
<organism evidence="1 2">
    <name type="scientific">Pseudomonas soli</name>
    <dbReference type="NCBI Taxonomy" id="1306993"/>
    <lineage>
        <taxon>Bacteria</taxon>
        <taxon>Pseudomonadati</taxon>
        <taxon>Pseudomonadota</taxon>
        <taxon>Gammaproteobacteria</taxon>
        <taxon>Pseudomonadales</taxon>
        <taxon>Pseudomonadaceae</taxon>
        <taxon>Pseudomonas</taxon>
    </lineage>
</organism>
<reference evidence="1 2" key="1">
    <citation type="submission" date="2024-01" db="EMBL/GenBank/DDBJ databases">
        <title>Unpublished Manusciprt.</title>
        <authorList>
            <person name="Duman M."/>
            <person name="Valdes E.G."/>
            <person name="Ajmi N."/>
            <person name="Altun S."/>
            <person name="Saticioglu I.B."/>
        </authorList>
    </citation>
    <scope>NUCLEOTIDE SEQUENCE [LARGE SCALE GENOMIC DNA]</scope>
    <source>
        <strain evidence="1 2">139P</strain>
    </source>
</reference>
<dbReference type="RefSeq" id="WP_330126526.1">
    <property type="nucleotide sequence ID" value="NZ_JAZDQQ010000032.1"/>
</dbReference>
<sequence>MATKKAEGADAAPVTITYLDKCYSQRTVHTGSMRTLRVVGARVEVKSDDEEALAFLDQHAEFERLE</sequence>
<comment type="caution">
    <text evidence="1">The sequence shown here is derived from an EMBL/GenBank/DDBJ whole genome shotgun (WGS) entry which is preliminary data.</text>
</comment>
<gene>
    <name evidence="1" type="ORF">V0R55_24600</name>
</gene>
<dbReference type="Proteomes" id="UP001329505">
    <property type="component" value="Unassembled WGS sequence"/>
</dbReference>
<keyword evidence="2" id="KW-1185">Reference proteome</keyword>
<accession>A0ABU7GWA7</accession>
<protein>
    <submittedName>
        <fullName evidence="1">Uncharacterized protein</fullName>
    </submittedName>
</protein>
<dbReference type="EMBL" id="JAZDQQ010000032">
    <property type="protein sequence ID" value="MEE1883348.1"/>
    <property type="molecule type" value="Genomic_DNA"/>
</dbReference>
<evidence type="ECO:0000313" key="1">
    <source>
        <dbReference type="EMBL" id="MEE1883348.1"/>
    </source>
</evidence>
<evidence type="ECO:0000313" key="2">
    <source>
        <dbReference type="Proteomes" id="UP001329505"/>
    </source>
</evidence>